<feature type="DNA-binding region" description="H-T-H motif" evidence="4">
    <location>
        <begin position="59"/>
        <end position="79"/>
    </location>
</feature>
<dbReference type="GO" id="GO:0003677">
    <property type="term" value="F:DNA binding"/>
    <property type="evidence" value="ECO:0007669"/>
    <property type="project" value="UniProtKB-UniRule"/>
</dbReference>
<protein>
    <submittedName>
        <fullName evidence="7">Major centromere autoantigen B</fullName>
    </submittedName>
</protein>
<dbReference type="InterPro" id="IPR050863">
    <property type="entry name" value="CenT-Element_Derived"/>
</dbReference>
<dbReference type="InterPro" id="IPR006600">
    <property type="entry name" value="HTH_CenpB_DNA-bd_dom"/>
</dbReference>
<evidence type="ECO:0000313" key="7">
    <source>
        <dbReference type="EMBL" id="GIY69363.1"/>
    </source>
</evidence>
<evidence type="ECO:0000259" key="6">
    <source>
        <dbReference type="PROSITE" id="PS51253"/>
    </source>
</evidence>
<sequence>MENTDDSNADANMTIEINDVIPEGMLKTTMVIPHKRKALTLKEKADIIEAYDANPTMSKVKLARMFNLSRTTLHSIVAKRESIAESMKKYGSFSTMRKKSRTSPFQEIEGKLLQWLEYMREQDLNVNGYLLRQQAMAIAKELGCSQFTASNGWIERFKSRHGIFWKTFKVLNHYSFDVIVSLSHSHSFDVIVSLSHSHSFDVISH</sequence>
<dbReference type="EMBL" id="BPLQ01013035">
    <property type="protein sequence ID" value="GIY69363.1"/>
    <property type="molecule type" value="Genomic_DNA"/>
</dbReference>
<evidence type="ECO:0000256" key="2">
    <source>
        <dbReference type="ARBA" id="ARBA00023125"/>
    </source>
</evidence>
<dbReference type="Pfam" id="PF03221">
    <property type="entry name" value="HTH_Tnp_Tc5"/>
    <property type="match status" value="1"/>
</dbReference>
<dbReference type="Gene3D" id="1.10.10.60">
    <property type="entry name" value="Homeodomain-like"/>
    <property type="match status" value="2"/>
</dbReference>
<dbReference type="PANTHER" id="PTHR19303:SF69">
    <property type="entry name" value="MAJOR CENTROMERE AUTOANTIGEN B"/>
    <property type="match status" value="1"/>
</dbReference>
<evidence type="ECO:0000256" key="1">
    <source>
        <dbReference type="ARBA" id="ARBA00004123"/>
    </source>
</evidence>
<dbReference type="Pfam" id="PF04218">
    <property type="entry name" value="CENP-B_N"/>
    <property type="match status" value="1"/>
</dbReference>
<dbReference type="PROSITE" id="PS50960">
    <property type="entry name" value="HTH_PSQ"/>
    <property type="match status" value="1"/>
</dbReference>
<comment type="subcellular location">
    <subcellularLocation>
        <location evidence="1 4">Nucleus</location>
    </subcellularLocation>
</comment>
<evidence type="ECO:0000256" key="3">
    <source>
        <dbReference type="ARBA" id="ARBA00023242"/>
    </source>
</evidence>
<dbReference type="GO" id="GO:0005634">
    <property type="term" value="C:nucleus"/>
    <property type="evidence" value="ECO:0007669"/>
    <property type="project" value="UniProtKB-SubCell"/>
</dbReference>
<keyword evidence="3 4" id="KW-0539">Nucleus</keyword>
<feature type="domain" description="HTH psq-type" evidence="5">
    <location>
        <begin position="30"/>
        <end position="83"/>
    </location>
</feature>
<gene>
    <name evidence="7" type="primary">CENPB</name>
    <name evidence="7" type="ORF">CDAR_470481</name>
</gene>
<dbReference type="InterPro" id="IPR009057">
    <property type="entry name" value="Homeodomain-like_sf"/>
</dbReference>
<comment type="caution">
    <text evidence="7">The sequence shown here is derived from an EMBL/GenBank/DDBJ whole genome shotgun (WGS) entry which is preliminary data.</text>
</comment>
<dbReference type="SMART" id="SM00674">
    <property type="entry name" value="CENPB"/>
    <property type="match status" value="1"/>
</dbReference>
<dbReference type="SUPFAM" id="SSF46689">
    <property type="entry name" value="Homeodomain-like"/>
    <property type="match status" value="2"/>
</dbReference>
<dbReference type="Proteomes" id="UP001054837">
    <property type="component" value="Unassembled WGS sequence"/>
</dbReference>
<dbReference type="PANTHER" id="PTHR19303">
    <property type="entry name" value="TRANSPOSON"/>
    <property type="match status" value="1"/>
</dbReference>
<dbReference type="InterPro" id="IPR007889">
    <property type="entry name" value="HTH_Psq"/>
</dbReference>
<feature type="domain" description="HTH CENPB-type" evidence="6">
    <location>
        <begin position="96"/>
        <end position="167"/>
    </location>
</feature>
<dbReference type="PROSITE" id="PS51253">
    <property type="entry name" value="HTH_CENPB"/>
    <property type="match status" value="1"/>
</dbReference>
<reference evidence="7 8" key="1">
    <citation type="submission" date="2021-06" db="EMBL/GenBank/DDBJ databases">
        <title>Caerostris darwini draft genome.</title>
        <authorList>
            <person name="Kono N."/>
            <person name="Arakawa K."/>
        </authorList>
    </citation>
    <scope>NUCLEOTIDE SEQUENCE [LARGE SCALE GENOMIC DNA]</scope>
</reference>
<evidence type="ECO:0000256" key="4">
    <source>
        <dbReference type="PROSITE-ProRule" id="PRU00320"/>
    </source>
</evidence>
<evidence type="ECO:0000259" key="5">
    <source>
        <dbReference type="PROSITE" id="PS50960"/>
    </source>
</evidence>
<accession>A0AAV4VIL7</accession>
<name>A0AAV4VIL7_9ARAC</name>
<evidence type="ECO:0000313" key="8">
    <source>
        <dbReference type="Proteomes" id="UP001054837"/>
    </source>
</evidence>
<organism evidence="7 8">
    <name type="scientific">Caerostris darwini</name>
    <dbReference type="NCBI Taxonomy" id="1538125"/>
    <lineage>
        <taxon>Eukaryota</taxon>
        <taxon>Metazoa</taxon>
        <taxon>Ecdysozoa</taxon>
        <taxon>Arthropoda</taxon>
        <taxon>Chelicerata</taxon>
        <taxon>Arachnida</taxon>
        <taxon>Araneae</taxon>
        <taxon>Araneomorphae</taxon>
        <taxon>Entelegynae</taxon>
        <taxon>Araneoidea</taxon>
        <taxon>Araneidae</taxon>
        <taxon>Caerostris</taxon>
    </lineage>
</organism>
<keyword evidence="8" id="KW-1185">Reference proteome</keyword>
<dbReference type="AlphaFoldDB" id="A0AAV4VIL7"/>
<proteinExistence type="predicted"/>
<keyword evidence="2 4" id="KW-0238">DNA-binding</keyword>